<dbReference type="PANTHER" id="PTHR15749:SF4">
    <property type="entry name" value="FANCONI-ASSOCIATED NUCLEASE 1"/>
    <property type="match status" value="1"/>
</dbReference>
<evidence type="ECO:0000256" key="15">
    <source>
        <dbReference type="ARBA" id="ARBA00023211"/>
    </source>
</evidence>
<evidence type="ECO:0000256" key="3">
    <source>
        <dbReference type="ARBA" id="ARBA00005533"/>
    </source>
</evidence>
<keyword evidence="15 17" id="KW-0464">Manganese</keyword>
<dbReference type="Pfam" id="PF21315">
    <property type="entry name" value="FAN1_HTH"/>
    <property type="match status" value="1"/>
</dbReference>
<dbReference type="PhylomeDB" id="E9GBD0"/>
<feature type="region of interest" description="Disordered" evidence="18">
    <location>
        <begin position="39"/>
        <end position="58"/>
    </location>
</feature>
<keyword evidence="12 17" id="KW-0460">Magnesium</keyword>
<keyword evidence="8" id="KW-0863">Zinc-finger</keyword>
<reference evidence="20 21" key="1">
    <citation type="journal article" date="2011" name="Science">
        <title>The ecoresponsive genome of Daphnia pulex.</title>
        <authorList>
            <person name="Colbourne J.K."/>
            <person name="Pfrender M.E."/>
            <person name="Gilbert D."/>
            <person name="Thomas W.K."/>
            <person name="Tucker A."/>
            <person name="Oakley T.H."/>
            <person name="Tokishita S."/>
            <person name="Aerts A."/>
            <person name="Arnold G.J."/>
            <person name="Basu M.K."/>
            <person name="Bauer D.J."/>
            <person name="Caceres C.E."/>
            <person name="Carmel L."/>
            <person name="Casola C."/>
            <person name="Choi J.H."/>
            <person name="Detter J.C."/>
            <person name="Dong Q."/>
            <person name="Dusheyko S."/>
            <person name="Eads B.D."/>
            <person name="Frohlich T."/>
            <person name="Geiler-Samerotte K.A."/>
            <person name="Gerlach D."/>
            <person name="Hatcher P."/>
            <person name="Jogdeo S."/>
            <person name="Krijgsveld J."/>
            <person name="Kriventseva E.V."/>
            <person name="Kultz D."/>
            <person name="Laforsch C."/>
            <person name="Lindquist E."/>
            <person name="Lopez J."/>
            <person name="Manak J.R."/>
            <person name="Muller J."/>
            <person name="Pangilinan J."/>
            <person name="Patwardhan R.P."/>
            <person name="Pitluck S."/>
            <person name="Pritham E.J."/>
            <person name="Rechtsteiner A."/>
            <person name="Rho M."/>
            <person name="Rogozin I.B."/>
            <person name="Sakarya O."/>
            <person name="Salamov A."/>
            <person name="Schaack S."/>
            <person name="Shapiro H."/>
            <person name="Shiga Y."/>
            <person name="Skalitzky C."/>
            <person name="Smith Z."/>
            <person name="Souvorov A."/>
            <person name="Sung W."/>
            <person name="Tang Z."/>
            <person name="Tsuchiya D."/>
            <person name="Tu H."/>
            <person name="Vos H."/>
            <person name="Wang M."/>
            <person name="Wolf Y.I."/>
            <person name="Yamagata H."/>
            <person name="Yamada T."/>
            <person name="Ye Y."/>
            <person name="Shaw J.R."/>
            <person name="Andrews J."/>
            <person name="Crease T.J."/>
            <person name="Tang H."/>
            <person name="Lucas S.M."/>
            <person name="Robertson H.M."/>
            <person name="Bork P."/>
            <person name="Koonin E.V."/>
            <person name="Zdobnov E.M."/>
            <person name="Grigoriev I.V."/>
            <person name="Lynch M."/>
            <person name="Boore J.L."/>
        </authorList>
    </citation>
    <scope>NUCLEOTIDE SEQUENCE [LARGE SCALE GENOMIC DNA]</scope>
</reference>
<evidence type="ECO:0000256" key="6">
    <source>
        <dbReference type="ARBA" id="ARBA00022759"/>
    </source>
</evidence>
<dbReference type="GO" id="GO:0008270">
    <property type="term" value="F:zinc ion binding"/>
    <property type="evidence" value="ECO:0007669"/>
    <property type="project" value="UniProtKB-KW"/>
</dbReference>
<comment type="cofactor">
    <cofactor evidence="17">
        <name>Mg(2+)</name>
        <dbReference type="ChEBI" id="CHEBI:18420"/>
    </cofactor>
    <cofactor evidence="17">
        <name>Mn(2+)</name>
        <dbReference type="ChEBI" id="CHEBI:29035"/>
    </cofactor>
</comment>
<dbReference type="HOGENOM" id="CLU_005116_3_1_1"/>
<evidence type="ECO:0000259" key="19">
    <source>
        <dbReference type="SMART" id="SM00990"/>
    </source>
</evidence>
<dbReference type="GO" id="GO:0070336">
    <property type="term" value="F:flap-structured DNA binding"/>
    <property type="evidence" value="ECO:0000318"/>
    <property type="project" value="GO_Central"/>
</dbReference>
<comment type="catalytic activity">
    <reaction evidence="1 17">
        <text>Hydrolytically removes 5'-nucleotides successively from the 3'-hydroxy termini of 3'-hydroxy-terminated oligonucleotides.</text>
        <dbReference type="EC" id="3.1.4.1"/>
    </reaction>
</comment>
<keyword evidence="10" id="KW-0862">Zinc</keyword>
<dbReference type="Pfam" id="PF21170">
    <property type="entry name" value="FAN1_TPR"/>
    <property type="match status" value="1"/>
</dbReference>
<keyword evidence="21" id="KW-1185">Reference proteome</keyword>
<dbReference type="Proteomes" id="UP000000305">
    <property type="component" value="Unassembled WGS sequence"/>
</dbReference>
<dbReference type="InterPro" id="IPR049126">
    <property type="entry name" value="FAN1-like_TPR"/>
</dbReference>
<comment type="function">
    <text evidence="17">Nuclease required for the repair of DNA interstrand cross-links (ICL). Acts as a 5'-3' exonuclease that anchors at a cut end of DNA and cleaves DNA successively at every third nucleotide, allowing to excise an ICL from one strand through flanking incisions.</text>
</comment>
<feature type="region of interest" description="Disordered" evidence="18">
    <location>
        <begin position="136"/>
        <end position="181"/>
    </location>
</feature>
<dbReference type="EC" id="3.1.4.1" evidence="17"/>
<organism evidence="20 21">
    <name type="scientific">Daphnia pulex</name>
    <name type="common">Water flea</name>
    <dbReference type="NCBI Taxonomy" id="6669"/>
    <lineage>
        <taxon>Eukaryota</taxon>
        <taxon>Metazoa</taxon>
        <taxon>Ecdysozoa</taxon>
        <taxon>Arthropoda</taxon>
        <taxon>Crustacea</taxon>
        <taxon>Branchiopoda</taxon>
        <taxon>Diplostraca</taxon>
        <taxon>Cladocera</taxon>
        <taxon>Anomopoda</taxon>
        <taxon>Daphniidae</taxon>
        <taxon>Daphnia</taxon>
    </lineage>
</organism>
<dbReference type="PANTHER" id="PTHR15749">
    <property type="entry name" value="FANCONI-ASSOCIATED NUCLEASE 1"/>
    <property type="match status" value="1"/>
</dbReference>
<evidence type="ECO:0000256" key="10">
    <source>
        <dbReference type="ARBA" id="ARBA00022833"/>
    </source>
</evidence>
<dbReference type="InterPro" id="IPR049125">
    <property type="entry name" value="FAN1-like_WH"/>
</dbReference>
<evidence type="ECO:0000256" key="9">
    <source>
        <dbReference type="ARBA" id="ARBA00022801"/>
    </source>
</evidence>
<evidence type="ECO:0000256" key="7">
    <source>
        <dbReference type="ARBA" id="ARBA00022763"/>
    </source>
</evidence>
<evidence type="ECO:0000256" key="17">
    <source>
        <dbReference type="RuleBase" id="RU365033"/>
    </source>
</evidence>
<proteinExistence type="inferred from homology"/>
<evidence type="ECO:0000256" key="18">
    <source>
        <dbReference type="SAM" id="MobiDB-lite"/>
    </source>
</evidence>
<dbReference type="SMART" id="SM00990">
    <property type="entry name" value="VRR_NUC"/>
    <property type="match status" value="1"/>
</dbReference>
<dbReference type="Gene3D" id="3.40.1350.10">
    <property type="match status" value="1"/>
</dbReference>
<evidence type="ECO:0000313" key="21">
    <source>
        <dbReference type="Proteomes" id="UP000000305"/>
    </source>
</evidence>
<keyword evidence="9 17" id="KW-0378">Hydrolase</keyword>
<name>E9GBD0_DAPPU</name>
<keyword evidence="4 17" id="KW-0540">Nuclease</keyword>
<dbReference type="InterPro" id="IPR033315">
    <property type="entry name" value="Fan1-like"/>
</dbReference>
<comment type="similarity">
    <text evidence="3 17">Belongs to the FAN1 family.</text>
</comment>
<evidence type="ECO:0000256" key="13">
    <source>
        <dbReference type="ARBA" id="ARBA00023054"/>
    </source>
</evidence>
<keyword evidence="11" id="KW-0269">Exonuclease</keyword>
<feature type="domain" description="VRR-NUC" evidence="19">
    <location>
        <begin position="755"/>
        <end position="869"/>
    </location>
</feature>
<keyword evidence="13" id="KW-0175">Coiled coil</keyword>
<dbReference type="GO" id="GO:0004528">
    <property type="term" value="F:phosphodiesterase I activity"/>
    <property type="evidence" value="ECO:0007669"/>
    <property type="project" value="UniProtKB-EC"/>
</dbReference>
<dbReference type="OMA" id="ECRVESM"/>
<evidence type="ECO:0000256" key="5">
    <source>
        <dbReference type="ARBA" id="ARBA00022723"/>
    </source>
</evidence>
<evidence type="ECO:0000256" key="1">
    <source>
        <dbReference type="ARBA" id="ARBA00000983"/>
    </source>
</evidence>
<dbReference type="CDD" id="cd22326">
    <property type="entry name" value="FAN1-like"/>
    <property type="match status" value="1"/>
</dbReference>
<dbReference type="Pfam" id="PF08774">
    <property type="entry name" value="VRR_NUC"/>
    <property type="match status" value="1"/>
</dbReference>
<accession>E9GBD0</accession>
<keyword evidence="5 17" id="KW-0479">Metal-binding</keyword>
<evidence type="ECO:0000256" key="14">
    <source>
        <dbReference type="ARBA" id="ARBA00023204"/>
    </source>
</evidence>
<evidence type="ECO:0000256" key="8">
    <source>
        <dbReference type="ARBA" id="ARBA00022771"/>
    </source>
</evidence>
<dbReference type="FunFam" id="3.40.1350.10:FF:000004">
    <property type="entry name" value="Fanconi-associated nuclease"/>
    <property type="match status" value="1"/>
</dbReference>
<evidence type="ECO:0000256" key="16">
    <source>
        <dbReference type="ARBA" id="ARBA00023242"/>
    </source>
</evidence>
<dbReference type="GO" id="GO:0036297">
    <property type="term" value="P:interstrand cross-link repair"/>
    <property type="evidence" value="ECO:0000318"/>
    <property type="project" value="GO_Central"/>
</dbReference>
<dbReference type="STRING" id="6669.E9GBD0"/>
<dbReference type="eggNOG" id="KOG2143">
    <property type="taxonomic scope" value="Eukaryota"/>
</dbReference>
<keyword evidence="7 17" id="KW-0227">DNA damage</keyword>
<dbReference type="AlphaFoldDB" id="E9GBD0"/>
<evidence type="ECO:0000256" key="11">
    <source>
        <dbReference type="ARBA" id="ARBA00022839"/>
    </source>
</evidence>
<keyword evidence="14 17" id="KW-0234">DNA repair</keyword>
<keyword evidence="16 17" id="KW-0539">Nucleus</keyword>
<evidence type="ECO:0000256" key="4">
    <source>
        <dbReference type="ARBA" id="ARBA00022722"/>
    </source>
</evidence>
<dbReference type="InterPro" id="IPR014883">
    <property type="entry name" value="VRR_NUC"/>
</dbReference>
<sequence>MNRNRKSVSKTPVQKTNLFHFFQRTPSSAVHNQVSSTPLADASVSTPSSSSLNASTPFITRGRPPTECPACNKIVPFYKLNHHLDNDCVPNSPISSSPRTTRLIDLTVPEIVLNSPPSTTAKEEVITELKTPSSNFILNTTSTPSKEEKPNSSSSTIVFHTPPPTPNIQKERRKFNSSSKKNFARRREIARQFTDRQVETDYKKHSENKLDKHEDWSSVKKKLFTEESKPKFEGLPYYLETFLFLLKSTFDEPLNQHLFNEEDKDTYKNFKSLSLEAQKLYARLFSRKFQWRRKEKIDYKDIASDLGPALKELCSSSLLHGIDQLEDLPTLLKLLTQLELKQLFKDAKIPFNGKGNATEALLKHCRSQPCLSGSSLSMKDRMIAKIKGHYLKECYKLHEEARRTFLRLILLSTLHQRQEEEEEKGQQQQNFKMLQVKIGDKCFPSYRINRQRAIFKHRDHFLKYGEASLLELQVRESYDNKQWGTLVEMTDPIQQAFVEYSKEYGNDDLDLPIFLRRYTAGSVYVYTFNKRIEALQCLKKYKEAVDLIRMLINQDVYLLSHRGHWYERLALNLEQHLKEPYEAFETIKNALDDSWVSPAHRFALSQRATRLCQSPRWKQKLEPLLSGLTLLIPAEPRCVTITGRSLPRDLPGHKSMFIRGDSEINTDAGDVTLCSVEELVLQHYMENGYTHGLHGEGSTLWTVIGLLFWDIIYQSEIADVFISLFQAMPLDFDTLDFYQSRKEIIEKRLECIRNWSSSEIVEEIAKVWEQNHGQSSLVSWDRFRDLESIGGLVQCIPPPVLAAISQRLLQNYRHYRSGFPDLTIWNPQQKKWRIIEVKGPNDRLSTKQTLWLDFLVSLGVEAEVCHVEAVGAKRMGATPQVAVKSKSPRTVDDEEDRENDKVVRKSRRLTAKKDSASK</sequence>
<dbReference type="GO" id="GO:0017108">
    <property type="term" value="F:5'-flap endonuclease activity"/>
    <property type="evidence" value="ECO:0000318"/>
    <property type="project" value="GO_Central"/>
</dbReference>
<comment type="subcellular location">
    <subcellularLocation>
        <location evidence="2 17">Nucleus</location>
    </subcellularLocation>
</comment>
<dbReference type="EMBL" id="GL732538">
    <property type="protein sequence ID" value="EFX83179.1"/>
    <property type="molecule type" value="Genomic_DNA"/>
</dbReference>
<evidence type="ECO:0000313" key="20">
    <source>
        <dbReference type="EMBL" id="EFX83179.1"/>
    </source>
</evidence>
<dbReference type="GO" id="GO:0008409">
    <property type="term" value="F:5'-3' exonuclease activity"/>
    <property type="evidence" value="ECO:0000318"/>
    <property type="project" value="GO_Central"/>
</dbReference>
<feature type="region of interest" description="Disordered" evidence="18">
    <location>
        <begin position="878"/>
        <end position="918"/>
    </location>
</feature>
<keyword evidence="6" id="KW-0255">Endonuclease</keyword>
<evidence type="ECO:0000256" key="12">
    <source>
        <dbReference type="ARBA" id="ARBA00022842"/>
    </source>
</evidence>
<dbReference type="InterPro" id="IPR049132">
    <property type="entry name" value="FAN1-like_euk"/>
</dbReference>
<dbReference type="InterPro" id="IPR011856">
    <property type="entry name" value="tRNA_endonuc-like_dom_sf"/>
</dbReference>
<dbReference type="KEGG" id="dpx:DAPPUDRAFT_302110"/>
<dbReference type="OrthoDB" id="76364at2759"/>
<gene>
    <name evidence="20" type="ORF">DAPPUDRAFT_302110</name>
</gene>
<dbReference type="GO" id="GO:0005634">
    <property type="term" value="C:nucleus"/>
    <property type="evidence" value="ECO:0000318"/>
    <property type="project" value="GO_Central"/>
</dbReference>
<protein>
    <recommendedName>
        <fullName evidence="17">Fanconi-associated nuclease</fullName>
        <ecNumber evidence="17">3.1.4.1</ecNumber>
    </recommendedName>
</protein>
<dbReference type="InParanoid" id="E9GBD0"/>
<evidence type="ECO:0000256" key="2">
    <source>
        <dbReference type="ARBA" id="ARBA00004123"/>
    </source>
</evidence>
<feature type="compositionally biased region" description="Low complexity" evidence="18">
    <location>
        <begin position="40"/>
        <end position="55"/>
    </location>
</feature>